<evidence type="ECO:0000256" key="2">
    <source>
        <dbReference type="ARBA" id="ARBA00023015"/>
    </source>
</evidence>
<dbReference type="InParanoid" id="A0A0L0HBY8"/>
<accession>A0A0L0HBY8</accession>
<evidence type="ECO:0000256" key="6">
    <source>
        <dbReference type="SAM" id="MobiDB-lite"/>
    </source>
</evidence>
<feature type="compositionally biased region" description="Basic and acidic residues" evidence="6">
    <location>
        <begin position="1"/>
        <end position="10"/>
    </location>
</feature>
<dbReference type="InterPro" id="IPR011598">
    <property type="entry name" value="bHLH_dom"/>
</dbReference>
<dbReference type="GO" id="GO:0000978">
    <property type="term" value="F:RNA polymerase II cis-regulatory region sequence-specific DNA binding"/>
    <property type="evidence" value="ECO:0007669"/>
    <property type="project" value="TreeGrafter"/>
</dbReference>
<keyword evidence="9" id="KW-1185">Reference proteome</keyword>
<evidence type="ECO:0000313" key="9">
    <source>
        <dbReference type="Proteomes" id="UP000053201"/>
    </source>
</evidence>
<feature type="region of interest" description="Disordered" evidence="6">
    <location>
        <begin position="1"/>
        <end position="38"/>
    </location>
</feature>
<keyword evidence="5" id="KW-0539">Nucleus</keyword>
<evidence type="ECO:0000256" key="1">
    <source>
        <dbReference type="ARBA" id="ARBA00004123"/>
    </source>
</evidence>
<dbReference type="PANTHER" id="PTHR15741">
    <property type="entry name" value="BASIC HELIX-LOOP-HELIX ZIP TRANSCRIPTION FACTOR"/>
    <property type="match status" value="1"/>
</dbReference>
<keyword evidence="2" id="KW-0805">Transcription regulation</keyword>
<keyword evidence="4" id="KW-0804">Transcription</keyword>
<dbReference type="PANTHER" id="PTHR15741:SF27">
    <property type="entry name" value="TRANSCRIPTION FACTOR AP-4"/>
    <property type="match status" value="1"/>
</dbReference>
<dbReference type="GeneID" id="27689431"/>
<feature type="compositionally biased region" description="Polar residues" evidence="6">
    <location>
        <begin position="244"/>
        <end position="262"/>
    </location>
</feature>
<dbReference type="STRING" id="645134.A0A0L0HBY8"/>
<feature type="compositionally biased region" description="Basic and acidic residues" evidence="6">
    <location>
        <begin position="380"/>
        <end position="403"/>
    </location>
</feature>
<dbReference type="OrthoDB" id="5778525at2759"/>
<protein>
    <recommendedName>
        <fullName evidence="7">BHLH domain-containing protein</fullName>
    </recommendedName>
</protein>
<dbReference type="Gene3D" id="4.10.280.10">
    <property type="entry name" value="Helix-loop-helix DNA-binding domain"/>
    <property type="match status" value="1"/>
</dbReference>
<feature type="region of interest" description="Disordered" evidence="6">
    <location>
        <begin position="135"/>
        <end position="303"/>
    </location>
</feature>
<feature type="domain" description="BHLH" evidence="7">
    <location>
        <begin position="300"/>
        <end position="353"/>
    </location>
</feature>
<dbReference type="RefSeq" id="XP_016606434.1">
    <property type="nucleotide sequence ID" value="XM_016754306.1"/>
</dbReference>
<dbReference type="eggNOG" id="ENOG502S8TF">
    <property type="taxonomic scope" value="Eukaryota"/>
</dbReference>
<evidence type="ECO:0000256" key="3">
    <source>
        <dbReference type="ARBA" id="ARBA00023125"/>
    </source>
</evidence>
<feature type="compositionally biased region" description="Low complexity" evidence="6">
    <location>
        <begin position="11"/>
        <end position="27"/>
    </location>
</feature>
<dbReference type="GO" id="GO:0005634">
    <property type="term" value="C:nucleus"/>
    <property type="evidence" value="ECO:0007669"/>
    <property type="project" value="UniProtKB-SubCell"/>
</dbReference>
<evidence type="ECO:0000313" key="8">
    <source>
        <dbReference type="EMBL" id="KNC98394.1"/>
    </source>
</evidence>
<gene>
    <name evidence="8" type="ORF">SPPG_06099</name>
</gene>
<dbReference type="GO" id="GO:0046983">
    <property type="term" value="F:protein dimerization activity"/>
    <property type="evidence" value="ECO:0007669"/>
    <property type="project" value="InterPro"/>
</dbReference>
<dbReference type="Pfam" id="PF00010">
    <property type="entry name" value="HLH"/>
    <property type="match status" value="1"/>
</dbReference>
<reference evidence="8 9" key="1">
    <citation type="submission" date="2009-08" db="EMBL/GenBank/DDBJ databases">
        <title>The Genome Sequence of Spizellomyces punctatus strain DAOM BR117.</title>
        <authorList>
            <consortium name="The Broad Institute Genome Sequencing Platform"/>
            <person name="Russ C."/>
            <person name="Cuomo C."/>
            <person name="Shea T."/>
            <person name="Young S.K."/>
            <person name="Zeng Q."/>
            <person name="Koehrsen M."/>
            <person name="Haas B."/>
            <person name="Borodovsky M."/>
            <person name="Guigo R."/>
            <person name="Alvarado L."/>
            <person name="Berlin A."/>
            <person name="Bochicchio J."/>
            <person name="Borenstein D."/>
            <person name="Chapman S."/>
            <person name="Chen Z."/>
            <person name="Engels R."/>
            <person name="Freedman E."/>
            <person name="Gellesch M."/>
            <person name="Goldberg J."/>
            <person name="Griggs A."/>
            <person name="Gujja S."/>
            <person name="Heiman D."/>
            <person name="Hepburn T."/>
            <person name="Howarth C."/>
            <person name="Jen D."/>
            <person name="Larson L."/>
            <person name="Lewis B."/>
            <person name="Mehta T."/>
            <person name="Park D."/>
            <person name="Pearson M."/>
            <person name="Roberts A."/>
            <person name="Saif S."/>
            <person name="Shenoy N."/>
            <person name="Sisk P."/>
            <person name="Stolte C."/>
            <person name="Sykes S."/>
            <person name="Thomson T."/>
            <person name="Walk T."/>
            <person name="White J."/>
            <person name="Yandava C."/>
            <person name="Burger G."/>
            <person name="Gray M.W."/>
            <person name="Holland P.W.H."/>
            <person name="King N."/>
            <person name="Lang F.B.F."/>
            <person name="Roger A.J."/>
            <person name="Ruiz-Trillo I."/>
            <person name="Lander E."/>
            <person name="Nusbaum C."/>
        </authorList>
    </citation>
    <scope>NUCLEOTIDE SEQUENCE [LARGE SCALE GENOMIC DNA]</scope>
    <source>
        <strain evidence="8 9">DAOM BR117</strain>
    </source>
</reference>
<organism evidence="8 9">
    <name type="scientific">Spizellomyces punctatus (strain DAOM BR117)</name>
    <dbReference type="NCBI Taxonomy" id="645134"/>
    <lineage>
        <taxon>Eukaryota</taxon>
        <taxon>Fungi</taxon>
        <taxon>Fungi incertae sedis</taxon>
        <taxon>Chytridiomycota</taxon>
        <taxon>Chytridiomycota incertae sedis</taxon>
        <taxon>Chytridiomycetes</taxon>
        <taxon>Spizellomycetales</taxon>
        <taxon>Spizellomycetaceae</taxon>
        <taxon>Spizellomyces</taxon>
    </lineage>
</organism>
<feature type="region of interest" description="Disordered" evidence="6">
    <location>
        <begin position="376"/>
        <end position="475"/>
    </location>
</feature>
<dbReference type="Proteomes" id="UP000053201">
    <property type="component" value="Unassembled WGS sequence"/>
</dbReference>
<dbReference type="SMART" id="SM00353">
    <property type="entry name" value="HLH"/>
    <property type="match status" value="1"/>
</dbReference>
<keyword evidence="3" id="KW-0238">DNA-binding</keyword>
<dbReference type="PROSITE" id="PS50888">
    <property type="entry name" value="BHLH"/>
    <property type="match status" value="1"/>
</dbReference>
<dbReference type="SUPFAM" id="SSF47459">
    <property type="entry name" value="HLH, helix-loop-helix DNA-binding domain"/>
    <property type="match status" value="1"/>
</dbReference>
<name>A0A0L0HBY8_SPIPD</name>
<feature type="compositionally biased region" description="Basic and acidic residues" evidence="6">
    <location>
        <begin position="419"/>
        <end position="433"/>
    </location>
</feature>
<dbReference type="GO" id="GO:0000981">
    <property type="term" value="F:DNA-binding transcription factor activity, RNA polymerase II-specific"/>
    <property type="evidence" value="ECO:0007669"/>
    <property type="project" value="TreeGrafter"/>
</dbReference>
<proteinExistence type="predicted"/>
<evidence type="ECO:0000256" key="5">
    <source>
        <dbReference type="ARBA" id="ARBA00023242"/>
    </source>
</evidence>
<feature type="compositionally biased region" description="Low complexity" evidence="6">
    <location>
        <begin position="454"/>
        <end position="464"/>
    </location>
</feature>
<dbReference type="AlphaFoldDB" id="A0A0L0HBY8"/>
<dbReference type="VEuPathDB" id="FungiDB:SPPG_06099"/>
<feature type="compositionally biased region" description="Basic residues" evidence="6">
    <location>
        <begin position="280"/>
        <end position="291"/>
    </location>
</feature>
<evidence type="ECO:0000259" key="7">
    <source>
        <dbReference type="PROSITE" id="PS50888"/>
    </source>
</evidence>
<dbReference type="InterPro" id="IPR036638">
    <property type="entry name" value="HLH_DNA-bd_sf"/>
</dbReference>
<dbReference type="EMBL" id="KQ257460">
    <property type="protein sequence ID" value="KNC98394.1"/>
    <property type="molecule type" value="Genomic_DNA"/>
</dbReference>
<sequence>MDSRDRKESTSHSSSNSFSRNAAPSASIPTGINPFYSDHNVPPYEASHSFLGRGTTQVMTSAYAPSTELPMGSDFPISMADDFLPFPLSPSTPLPVLNPEEPLLNDVEQKYFSEFLDTLVSPDVETDAAAYHMPPLPQSAFDRVPQNMYNPRGDALHSGEPSQPSPYGGVPVPTPSPVEGHAANWTQSDRLAHPPKANHPIPNLYVDTSAGPPRRSYPLSAGANMQSTPHGHDPSPGSLLVNDSRPNASPSEADSPESVSTNTRRKSEPAIQTKAAGRGKAPKPKDMKRRGGRELLTEQEKRTNHIMSEQKRRNLIRQGFKALAELVPGLKGGNLGSSKSVILYNTVGFIRHLEHGNRVLTDQLGMLHKRYNMHVAGQQREGDRLVHQPMPKKEDRPDPDPIRTHSPSNRLPSPNPPIHPHDAKRTAGHRVVEQRGQPVRRLVHSHQPSPASTSSDQADVSDGVGDVGGRQERTT</sequence>
<dbReference type="InterPro" id="IPR052207">
    <property type="entry name" value="Max-like/E-box_TFs"/>
</dbReference>
<feature type="compositionally biased region" description="Basic and acidic residues" evidence="6">
    <location>
        <begin position="292"/>
        <end position="303"/>
    </location>
</feature>
<comment type="subcellular location">
    <subcellularLocation>
        <location evidence="1">Nucleus</location>
    </subcellularLocation>
</comment>
<evidence type="ECO:0000256" key="4">
    <source>
        <dbReference type="ARBA" id="ARBA00023163"/>
    </source>
</evidence>